<keyword evidence="3 4" id="KW-0012">Acyltransferase</keyword>
<evidence type="ECO:0000259" key="6">
    <source>
        <dbReference type="Pfam" id="PF02803"/>
    </source>
</evidence>
<keyword evidence="8" id="KW-1185">Reference proteome</keyword>
<dbReference type="Gene3D" id="3.40.47.10">
    <property type="match status" value="2"/>
</dbReference>
<dbReference type="PROSITE" id="PS00737">
    <property type="entry name" value="THIOLASE_2"/>
    <property type="match status" value="1"/>
</dbReference>
<dbReference type="InterPro" id="IPR016039">
    <property type="entry name" value="Thiolase-like"/>
</dbReference>
<dbReference type="CDD" id="cd00751">
    <property type="entry name" value="thiolase"/>
    <property type="match status" value="1"/>
</dbReference>
<protein>
    <submittedName>
        <fullName evidence="7">Acetyl-CoA C-acyltransferase</fullName>
        <ecNumber evidence="7">2.3.1.16</ecNumber>
    </submittedName>
</protein>
<dbReference type="Proteomes" id="UP000308038">
    <property type="component" value="Unassembled WGS sequence"/>
</dbReference>
<dbReference type="PIRSF" id="PIRSF000429">
    <property type="entry name" value="Ac-CoA_Ac_transf"/>
    <property type="match status" value="1"/>
</dbReference>
<dbReference type="GO" id="GO:0003988">
    <property type="term" value="F:acetyl-CoA C-acyltransferase activity"/>
    <property type="evidence" value="ECO:0007669"/>
    <property type="project" value="UniProtKB-EC"/>
</dbReference>
<sequence>MSAAYIVDAVRTPRGGGKLGKGALTHLHPQHLGATVLKALRDRNALDTSRVDDIIWSTSQQRGKQGGDLGRLSALFAGYDVKASGVTLDRYCGGGISSVGFAASQIIAGFEDVVIAGGTEMMSHHAEADGWEQGTPFAELGRAKGNYALYEEHPISHVGVAADAIAAMEGIGRAELDAFGAESQRRAALAMAEGRFDRSIVPVHNDDGTVALDHDEYPRPETTAESLAALKPSFAAIANVPASPDGTTMKQMIQRKYPELEWEPAHHAGTSSGVVDGSAALLLASEEGLRANGWKARARIVTAVNQGDCPTLILNAPVPAARKALERAGLTVDDIDVWEINEAFAVVTEKAIRDLGLDRGKVNINGGAIALGHPIGATGSMLIGTALDELERSGGRYALITQCAFGGMAPAIIIERLDG</sequence>
<evidence type="ECO:0000313" key="7">
    <source>
        <dbReference type="EMBL" id="THG41937.1"/>
    </source>
</evidence>
<evidence type="ECO:0000256" key="4">
    <source>
        <dbReference type="RuleBase" id="RU003557"/>
    </source>
</evidence>
<name>A0ABY2QL15_9SPHN</name>
<evidence type="ECO:0000256" key="1">
    <source>
        <dbReference type="ARBA" id="ARBA00010982"/>
    </source>
</evidence>
<feature type="domain" description="Thiolase C-terminal" evidence="6">
    <location>
        <begin position="295"/>
        <end position="416"/>
    </location>
</feature>
<gene>
    <name evidence="7" type="ORF">E5988_00185</name>
</gene>
<proteinExistence type="inferred from homology"/>
<evidence type="ECO:0000256" key="3">
    <source>
        <dbReference type="ARBA" id="ARBA00023315"/>
    </source>
</evidence>
<evidence type="ECO:0000256" key="2">
    <source>
        <dbReference type="ARBA" id="ARBA00022679"/>
    </source>
</evidence>
<evidence type="ECO:0000259" key="5">
    <source>
        <dbReference type="Pfam" id="PF00108"/>
    </source>
</evidence>
<feature type="domain" description="Thiolase N-terminal" evidence="5">
    <location>
        <begin position="5"/>
        <end position="236"/>
    </location>
</feature>
<dbReference type="NCBIfam" id="TIGR01930">
    <property type="entry name" value="AcCoA-C-Actrans"/>
    <property type="match status" value="1"/>
</dbReference>
<dbReference type="Pfam" id="PF00108">
    <property type="entry name" value="Thiolase_N"/>
    <property type="match status" value="1"/>
</dbReference>
<dbReference type="NCBIfam" id="NF004682">
    <property type="entry name" value="PRK06025.1"/>
    <property type="match status" value="1"/>
</dbReference>
<dbReference type="InterPro" id="IPR020613">
    <property type="entry name" value="Thiolase_CS"/>
</dbReference>
<accession>A0ABY2QL15</accession>
<dbReference type="PANTHER" id="PTHR43365:SF1">
    <property type="entry name" value="ACETYL-COA C-ACYLTRANSFERASE"/>
    <property type="match status" value="1"/>
</dbReference>
<comment type="caution">
    <text evidence="7">The sequence shown here is derived from an EMBL/GenBank/DDBJ whole genome shotgun (WGS) entry which is preliminary data.</text>
</comment>
<dbReference type="InterPro" id="IPR020617">
    <property type="entry name" value="Thiolase_C"/>
</dbReference>
<dbReference type="EC" id="2.3.1.16" evidence="7"/>
<dbReference type="InterPro" id="IPR020616">
    <property type="entry name" value="Thiolase_N"/>
</dbReference>
<evidence type="ECO:0000313" key="8">
    <source>
        <dbReference type="Proteomes" id="UP000308038"/>
    </source>
</evidence>
<dbReference type="RefSeq" id="WP_125945628.1">
    <property type="nucleotide sequence ID" value="NZ_SSTI01000001.1"/>
</dbReference>
<dbReference type="InterPro" id="IPR002155">
    <property type="entry name" value="Thiolase"/>
</dbReference>
<dbReference type="Pfam" id="PF02803">
    <property type="entry name" value="Thiolase_C"/>
    <property type="match status" value="1"/>
</dbReference>
<organism evidence="7 8">
    <name type="scientific">Sphingomonas olei</name>
    <dbReference type="NCBI Taxonomy" id="1886787"/>
    <lineage>
        <taxon>Bacteria</taxon>
        <taxon>Pseudomonadati</taxon>
        <taxon>Pseudomonadota</taxon>
        <taxon>Alphaproteobacteria</taxon>
        <taxon>Sphingomonadales</taxon>
        <taxon>Sphingomonadaceae</taxon>
        <taxon>Sphingomonas</taxon>
    </lineage>
</organism>
<keyword evidence="2 4" id="KW-0808">Transferase</keyword>
<reference evidence="7 8" key="1">
    <citation type="submission" date="2019-04" db="EMBL/GenBank/DDBJ databases">
        <title>Microbes associate with the intestines of laboratory mice.</title>
        <authorList>
            <person name="Navarre W."/>
            <person name="Wong E."/>
            <person name="Huang K.C."/>
            <person name="Tropini C."/>
            <person name="Ng K."/>
            <person name="Yu B."/>
        </authorList>
    </citation>
    <scope>NUCLEOTIDE SEQUENCE [LARGE SCALE GENOMIC DNA]</scope>
    <source>
        <strain evidence="7 8">NM83_B4-11</strain>
    </source>
</reference>
<dbReference type="EMBL" id="SSTI01000001">
    <property type="protein sequence ID" value="THG41937.1"/>
    <property type="molecule type" value="Genomic_DNA"/>
</dbReference>
<comment type="similarity">
    <text evidence="1 4">Belongs to the thiolase-like superfamily. Thiolase family.</text>
</comment>
<dbReference type="SUPFAM" id="SSF53901">
    <property type="entry name" value="Thiolase-like"/>
    <property type="match status" value="2"/>
</dbReference>
<dbReference type="PANTHER" id="PTHR43365">
    <property type="entry name" value="BLR7806 PROTEIN"/>
    <property type="match status" value="1"/>
</dbReference>